<evidence type="ECO:0000313" key="2">
    <source>
        <dbReference type="Proteomes" id="UP000295390"/>
    </source>
</evidence>
<accession>A0A4R6THG1</accession>
<dbReference type="Proteomes" id="UP000295390">
    <property type="component" value="Unassembled WGS sequence"/>
</dbReference>
<organism evidence="1 2">
    <name type="scientific">Tenacibaculum caenipelagi</name>
    <dbReference type="NCBI Taxonomy" id="1325435"/>
    <lineage>
        <taxon>Bacteria</taxon>
        <taxon>Pseudomonadati</taxon>
        <taxon>Bacteroidota</taxon>
        <taxon>Flavobacteriia</taxon>
        <taxon>Flavobacteriales</taxon>
        <taxon>Flavobacteriaceae</taxon>
        <taxon>Tenacibaculum</taxon>
    </lineage>
</organism>
<comment type="caution">
    <text evidence="1">The sequence shown here is derived from an EMBL/GenBank/DDBJ whole genome shotgun (WGS) entry which is preliminary data.</text>
</comment>
<dbReference type="EMBL" id="SNYH01000002">
    <property type="protein sequence ID" value="TDQ28606.1"/>
    <property type="molecule type" value="Genomic_DNA"/>
</dbReference>
<dbReference type="AlphaFoldDB" id="A0A4R6THG1"/>
<keyword evidence="2" id="KW-1185">Reference proteome</keyword>
<sequence>MKQNKETLKQFFETGDKPTQQQYYDLIDSYVDAKQPTGEANRRFVIDELGEVSIASEQQVPEYTLSPISGTNTVDLLKDGVSISQIDLTPYLDNTNLARLVSGTVDVNGQATFTRDDNSTFKVDLSNLKDSVPQYQAGTNITIDNTDPLQPIINASGGGATDVSNLVPYTGATQDVDLGDNRIILGKEVTVTDKNISIRFLDDRETTNQVFVKQKSYWDGSSYISGGNSYGIGEFAVFQNTGKSVNGFGYQALYNNTGDYSNGFGYGALQNNTGSNSTGFGNSVLQNNTGTASSGFGHNALLDNSGGNSSGFGNSALQNNTGSNSNGFGTYTLGQNTGSSSNGFGSYALYNNIGTSSNGFGYGSLQDNAGSNSNGLGNYAGKNNTGNNSVAIGGSALYNNSGRNSNGVGYQALYDNTGEYVNGFGYQVMKNNTGAYSSAIGGKALYNNIGVHVNGFGYSTGEYNLGAYFNTMGGFSGQWNTGDKSVGIGGSALRYNDFDFNTALGYDSFRDYIPDATRTKTFQGSAVDLANDTITITAHGFGSTGDKINLMHSDSNILGGLTNVAGMSNQFEIIDANTIKSLKDITSVDGGTTYGFTPQLIITNTTTIGANSQPTKSNQVVLGDANIEEVTTVGDYISTGIGKGMVLTTPDGTKQYRISIDNSGNIVTTLI</sequence>
<name>A0A4R6THG1_9FLAO</name>
<protein>
    <submittedName>
        <fullName evidence="1">Uncharacterized protein</fullName>
    </submittedName>
</protein>
<reference evidence="1 2" key="1">
    <citation type="submission" date="2019-03" db="EMBL/GenBank/DDBJ databases">
        <title>Genomic Encyclopedia of Type Strains, Phase III (KMG-III): the genomes of soil and plant-associated and newly described type strains.</title>
        <authorList>
            <person name="Whitman W."/>
        </authorList>
    </citation>
    <scope>NUCLEOTIDE SEQUENCE [LARGE SCALE GENOMIC DNA]</scope>
    <source>
        <strain evidence="1 2">CECT 8283</strain>
    </source>
</reference>
<dbReference type="RefSeq" id="WP_133535138.1">
    <property type="nucleotide sequence ID" value="NZ_SNYH01000002.1"/>
</dbReference>
<proteinExistence type="predicted"/>
<evidence type="ECO:0000313" key="1">
    <source>
        <dbReference type="EMBL" id="TDQ28606.1"/>
    </source>
</evidence>
<dbReference type="OrthoDB" id="1412468at2"/>
<gene>
    <name evidence="1" type="ORF">DFQ07_0983</name>
</gene>